<reference evidence="6 7" key="1">
    <citation type="submission" date="2018-06" db="EMBL/GenBank/DDBJ databases">
        <authorList>
            <consortium name="Pathogen Informatics"/>
            <person name="Doyle S."/>
        </authorList>
    </citation>
    <scope>NUCLEOTIDE SEQUENCE [LARGE SCALE GENOMIC DNA]</scope>
    <source>
        <strain evidence="6 7">NCTC8261</strain>
    </source>
</reference>
<dbReference type="GO" id="GO:0051287">
    <property type="term" value="F:NAD binding"/>
    <property type="evidence" value="ECO:0007669"/>
    <property type="project" value="InterPro"/>
</dbReference>
<dbReference type="InterPro" id="IPR050857">
    <property type="entry name" value="D-2-hydroxyacid_DH"/>
</dbReference>
<keyword evidence="2 6" id="KW-0560">Oxidoreductase</keyword>
<evidence type="ECO:0000259" key="5">
    <source>
        <dbReference type="Pfam" id="PF02826"/>
    </source>
</evidence>
<feature type="transmembrane region" description="Helical" evidence="4">
    <location>
        <begin position="20"/>
        <end position="44"/>
    </location>
</feature>
<organism evidence="6 7">
    <name type="scientific">Salmonella enterica I</name>
    <dbReference type="NCBI Taxonomy" id="59201"/>
    <lineage>
        <taxon>Bacteria</taxon>
        <taxon>Pseudomonadati</taxon>
        <taxon>Pseudomonadota</taxon>
        <taxon>Gammaproteobacteria</taxon>
        <taxon>Enterobacterales</taxon>
        <taxon>Enterobacteriaceae</taxon>
        <taxon>Salmonella</taxon>
    </lineage>
</organism>
<dbReference type="Proteomes" id="UP000254712">
    <property type="component" value="Unassembled WGS sequence"/>
</dbReference>
<dbReference type="PANTHER" id="PTHR42789">
    <property type="entry name" value="D-ISOMER SPECIFIC 2-HYDROXYACID DEHYDROGENASE FAMILY PROTEIN (AFU_ORTHOLOGUE AFUA_6G10090)"/>
    <property type="match status" value="1"/>
</dbReference>
<keyword evidence="4" id="KW-0812">Transmembrane</keyword>
<dbReference type="Gene3D" id="3.40.50.720">
    <property type="entry name" value="NAD(P)-binding Rossmann-like Domain"/>
    <property type="match status" value="1"/>
</dbReference>
<dbReference type="GO" id="GO:0030267">
    <property type="term" value="F:glyoxylate reductase (NADPH) activity"/>
    <property type="evidence" value="ECO:0007669"/>
    <property type="project" value="UniProtKB-EC"/>
</dbReference>
<name>A0A379WK06_SALET</name>
<feature type="domain" description="D-isomer specific 2-hydroxyacid dehydrogenase NAD-binding" evidence="5">
    <location>
        <begin position="10"/>
        <end position="85"/>
    </location>
</feature>
<dbReference type="InterPro" id="IPR036291">
    <property type="entry name" value="NAD(P)-bd_dom_sf"/>
</dbReference>
<dbReference type="AlphaFoldDB" id="A0A379WK06"/>
<keyword evidence="4" id="KW-1133">Transmembrane helix</keyword>
<evidence type="ECO:0000256" key="1">
    <source>
        <dbReference type="ARBA" id="ARBA00005854"/>
    </source>
</evidence>
<evidence type="ECO:0000313" key="7">
    <source>
        <dbReference type="Proteomes" id="UP000254712"/>
    </source>
</evidence>
<protein>
    <submittedName>
        <fullName evidence="6">2-hydroxyacid dehydrogenase</fullName>
        <ecNumber evidence="6">1.1.1.79</ecNumber>
    </submittedName>
</protein>
<evidence type="ECO:0000256" key="3">
    <source>
        <dbReference type="ARBA" id="ARBA00023027"/>
    </source>
</evidence>
<keyword evidence="4" id="KW-0472">Membrane</keyword>
<comment type="similarity">
    <text evidence="1">Belongs to the D-isomer specific 2-hydroxyacid dehydrogenase family.</text>
</comment>
<sequence length="102" mass="11512">MTESIGPAWFGVDVHHKTLGIVGMGVSGCAGAASALWFTMPVLYHARRRHQEAEDRFNARYCDLDTLLQEADFVCVILPLTQNATSVWRNTVCQNEIVRHFY</sequence>
<dbReference type="InterPro" id="IPR006140">
    <property type="entry name" value="D-isomer_DH_NAD-bd"/>
</dbReference>
<dbReference type="Pfam" id="PF02826">
    <property type="entry name" value="2-Hacid_dh_C"/>
    <property type="match status" value="1"/>
</dbReference>
<dbReference type="EC" id="1.1.1.79" evidence="6"/>
<dbReference type="PANTHER" id="PTHR42789:SF1">
    <property type="entry name" value="D-ISOMER SPECIFIC 2-HYDROXYACID DEHYDROGENASE FAMILY PROTEIN (AFU_ORTHOLOGUE AFUA_6G10090)"/>
    <property type="match status" value="1"/>
</dbReference>
<dbReference type="EMBL" id="UGXT01000002">
    <property type="protein sequence ID" value="SUH34174.1"/>
    <property type="molecule type" value="Genomic_DNA"/>
</dbReference>
<gene>
    <name evidence="6" type="primary">yiaE_2</name>
    <name evidence="6" type="ORF">NCTC8261_00347</name>
</gene>
<dbReference type="SUPFAM" id="SSF51735">
    <property type="entry name" value="NAD(P)-binding Rossmann-fold domains"/>
    <property type="match status" value="1"/>
</dbReference>
<evidence type="ECO:0000313" key="6">
    <source>
        <dbReference type="EMBL" id="SUH34174.1"/>
    </source>
</evidence>
<evidence type="ECO:0000256" key="4">
    <source>
        <dbReference type="SAM" id="Phobius"/>
    </source>
</evidence>
<keyword evidence="3" id="KW-0520">NAD</keyword>
<proteinExistence type="inferred from homology"/>
<accession>A0A379WK06</accession>
<evidence type="ECO:0000256" key="2">
    <source>
        <dbReference type="ARBA" id="ARBA00023002"/>
    </source>
</evidence>